<reference evidence="1" key="1">
    <citation type="submission" date="2018-01" db="EMBL/GenBank/DDBJ databases">
        <title>An insight into the sialome of Amazonian anophelines.</title>
        <authorList>
            <person name="Ribeiro J.M."/>
            <person name="Scarpassa V."/>
            <person name="Calvo E."/>
        </authorList>
    </citation>
    <scope>NUCLEOTIDE SEQUENCE</scope>
    <source>
        <tissue evidence="1">Salivary glands</tissue>
    </source>
</reference>
<dbReference type="EMBL" id="GGFM01010176">
    <property type="protein sequence ID" value="MBW30927.1"/>
    <property type="molecule type" value="Transcribed_RNA"/>
</dbReference>
<proteinExistence type="predicted"/>
<sequence length="86" mass="9062">MTTMTTPVSGRMRSTVGVLLGVAAAAFRRHSLPVPRRYAGRSGKGSSKMGAGAASYRPPLPVMLALELVLKVELFWPREGPIGAPA</sequence>
<accession>A0A2M3ZQT2</accession>
<name>A0A2M3ZQT2_9DIPT</name>
<protein>
    <submittedName>
        <fullName evidence="1">Putative secreted peptide</fullName>
    </submittedName>
</protein>
<evidence type="ECO:0000313" key="1">
    <source>
        <dbReference type="EMBL" id="MBW30927.1"/>
    </source>
</evidence>
<organism evidence="1">
    <name type="scientific">Anopheles braziliensis</name>
    <dbReference type="NCBI Taxonomy" id="58242"/>
    <lineage>
        <taxon>Eukaryota</taxon>
        <taxon>Metazoa</taxon>
        <taxon>Ecdysozoa</taxon>
        <taxon>Arthropoda</taxon>
        <taxon>Hexapoda</taxon>
        <taxon>Insecta</taxon>
        <taxon>Pterygota</taxon>
        <taxon>Neoptera</taxon>
        <taxon>Endopterygota</taxon>
        <taxon>Diptera</taxon>
        <taxon>Nematocera</taxon>
        <taxon>Culicoidea</taxon>
        <taxon>Culicidae</taxon>
        <taxon>Anophelinae</taxon>
        <taxon>Anopheles</taxon>
    </lineage>
</organism>
<dbReference type="AlphaFoldDB" id="A0A2M3ZQT2"/>